<comment type="caution">
    <text evidence="2">The sequence shown here is derived from an EMBL/GenBank/DDBJ whole genome shotgun (WGS) entry which is preliminary data.</text>
</comment>
<accession>A0A9N8VMF1</accession>
<dbReference type="AlphaFoldDB" id="A0A9N8VMF1"/>
<keyword evidence="1" id="KW-0812">Transmembrane</keyword>
<dbReference type="OrthoDB" id="10611410at2759"/>
<proteinExistence type="predicted"/>
<name>A0A9N8VMF1_9GLOM</name>
<sequence length="318" mass="36676">MNLRALINILDAEILFLLNSEDESTRLLEPNIITSSHIIGVSNNQLWIQNLVKNKDHIDEFKVNSLVDIYSCGEEIGQIIRDINFPLTKIHVGCLYTWIVKFTNEMAVLLTAWKYDHEMLIWNKIGDMIQIIKLLGSEDTIQTIDNNDSSLLQLKHGYISTFIELIDIVTSSLLELEEIDKSFVFTERFLSKTALLISDDFKEDFLEKNSSTSHFGDCGNYDIYLYTESIATELQNETYLKSGNLPILLDITGVLYGGIIIGFEIYQFFNDKMNHITNPWEWFDFVAIVFPTITSIWFFFETSPLSIIIISILLLELR</sequence>
<keyword evidence="3" id="KW-1185">Reference proteome</keyword>
<keyword evidence="1" id="KW-0472">Membrane</keyword>
<protein>
    <submittedName>
        <fullName evidence="2">17876_t:CDS:1</fullName>
    </submittedName>
</protein>
<gene>
    <name evidence="2" type="ORF">DERYTH_LOCUS636</name>
</gene>
<evidence type="ECO:0000313" key="2">
    <source>
        <dbReference type="EMBL" id="CAG8453393.1"/>
    </source>
</evidence>
<keyword evidence="1" id="KW-1133">Transmembrane helix</keyword>
<organism evidence="2 3">
    <name type="scientific">Dentiscutata erythropus</name>
    <dbReference type="NCBI Taxonomy" id="1348616"/>
    <lineage>
        <taxon>Eukaryota</taxon>
        <taxon>Fungi</taxon>
        <taxon>Fungi incertae sedis</taxon>
        <taxon>Mucoromycota</taxon>
        <taxon>Glomeromycotina</taxon>
        <taxon>Glomeromycetes</taxon>
        <taxon>Diversisporales</taxon>
        <taxon>Gigasporaceae</taxon>
        <taxon>Dentiscutata</taxon>
    </lineage>
</organism>
<dbReference type="EMBL" id="CAJVPY010000149">
    <property type="protein sequence ID" value="CAG8453393.1"/>
    <property type="molecule type" value="Genomic_DNA"/>
</dbReference>
<feature type="transmembrane region" description="Helical" evidence="1">
    <location>
        <begin position="289"/>
        <end position="315"/>
    </location>
</feature>
<feature type="transmembrane region" description="Helical" evidence="1">
    <location>
        <begin position="247"/>
        <end position="269"/>
    </location>
</feature>
<reference evidence="2" key="1">
    <citation type="submission" date="2021-06" db="EMBL/GenBank/DDBJ databases">
        <authorList>
            <person name="Kallberg Y."/>
            <person name="Tangrot J."/>
            <person name="Rosling A."/>
        </authorList>
    </citation>
    <scope>NUCLEOTIDE SEQUENCE</scope>
    <source>
        <strain evidence="2">MA453B</strain>
    </source>
</reference>
<dbReference type="Proteomes" id="UP000789405">
    <property type="component" value="Unassembled WGS sequence"/>
</dbReference>
<evidence type="ECO:0000313" key="3">
    <source>
        <dbReference type="Proteomes" id="UP000789405"/>
    </source>
</evidence>
<evidence type="ECO:0000256" key="1">
    <source>
        <dbReference type="SAM" id="Phobius"/>
    </source>
</evidence>